<keyword evidence="3" id="KW-1185">Reference proteome</keyword>
<sequence>MLTHVDLPEPSSNPTSPRGLFKRKPAPKSDSKRDLSISRTLSGKILSKLPSCCIKSYPMEEKLLGLFDGSSCSATLTGGFRSMGPPGHVTGHDFATLVFGHVLSTVQNLL</sequence>
<dbReference type="HOGENOM" id="CLU_2171454_0_0_1"/>
<gene>
    <name evidence="2" type="ORF">KUCA_T00001307001</name>
</gene>
<dbReference type="RefSeq" id="XP_022457350.1">
    <property type="nucleotide sequence ID" value="XM_022603472.1"/>
</dbReference>
<name>W6MHS4_9ASCO</name>
<reference evidence="2" key="1">
    <citation type="submission" date="2013-12" db="EMBL/GenBank/DDBJ databases">
        <authorList>
            <person name="Genoscope - CEA"/>
        </authorList>
    </citation>
    <scope>NUCLEOTIDE SEQUENCE</scope>
    <source>
        <strain evidence="2">CBS 1993</strain>
    </source>
</reference>
<evidence type="ECO:0000313" key="2">
    <source>
        <dbReference type="EMBL" id="CDK25338.1"/>
    </source>
</evidence>
<dbReference type="EMBL" id="HG793126">
    <property type="protein sequence ID" value="CDK25338.1"/>
    <property type="molecule type" value="Genomic_DNA"/>
</dbReference>
<dbReference type="GeneID" id="34518738"/>
<dbReference type="AlphaFoldDB" id="W6MHS4"/>
<organism evidence="2 3">
    <name type="scientific">Kuraishia capsulata CBS 1993</name>
    <dbReference type="NCBI Taxonomy" id="1382522"/>
    <lineage>
        <taxon>Eukaryota</taxon>
        <taxon>Fungi</taxon>
        <taxon>Dikarya</taxon>
        <taxon>Ascomycota</taxon>
        <taxon>Saccharomycotina</taxon>
        <taxon>Pichiomycetes</taxon>
        <taxon>Pichiales</taxon>
        <taxon>Pichiaceae</taxon>
        <taxon>Kuraishia</taxon>
    </lineage>
</organism>
<dbReference type="Proteomes" id="UP000019384">
    <property type="component" value="Unassembled WGS sequence"/>
</dbReference>
<accession>W6MHS4</accession>
<protein>
    <submittedName>
        <fullName evidence="2">Uncharacterized protein</fullName>
    </submittedName>
</protein>
<evidence type="ECO:0000256" key="1">
    <source>
        <dbReference type="SAM" id="MobiDB-lite"/>
    </source>
</evidence>
<feature type="compositionally biased region" description="Basic and acidic residues" evidence="1">
    <location>
        <begin position="27"/>
        <end position="36"/>
    </location>
</feature>
<proteinExistence type="predicted"/>
<feature type="region of interest" description="Disordered" evidence="1">
    <location>
        <begin position="1"/>
        <end position="36"/>
    </location>
</feature>
<evidence type="ECO:0000313" key="3">
    <source>
        <dbReference type="Proteomes" id="UP000019384"/>
    </source>
</evidence>
<reference evidence="2" key="2">
    <citation type="submission" date="2014-02" db="EMBL/GenBank/DDBJ databases">
        <title>Complete DNA sequence of /Kuraishia capsulata/ illustrates novel genomic features among budding yeasts (/Saccharomycotina/).</title>
        <authorList>
            <person name="Morales L."/>
            <person name="Noel B."/>
            <person name="Porcel B."/>
            <person name="Marcet-Houben M."/>
            <person name="Hullo M-F."/>
            <person name="Sacerdot C."/>
            <person name="Tekaia F."/>
            <person name="Leh-Louis V."/>
            <person name="Despons L."/>
            <person name="Khanna V."/>
            <person name="Aury J-M."/>
            <person name="Barbe V."/>
            <person name="Couloux A."/>
            <person name="Labadie K."/>
            <person name="Pelletier E."/>
            <person name="Souciet J-L."/>
            <person name="Boekhout T."/>
            <person name="Gabaldon T."/>
            <person name="Wincker P."/>
            <person name="Dujon B."/>
        </authorList>
    </citation>
    <scope>NUCLEOTIDE SEQUENCE</scope>
    <source>
        <strain evidence="2">CBS 1993</strain>
    </source>
</reference>